<name>A0ABR6WCU6_9BACT</name>
<comment type="caution">
    <text evidence="3">The sequence shown here is derived from an EMBL/GenBank/DDBJ whole genome shotgun (WGS) entry which is preliminary data.</text>
</comment>
<dbReference type="PANTHER" id="PTHR40407:SF1">
    <property type="entry name" value="HEPARAN-ALPHA-GLUCOSAMINIDE N-ACETYLTRANSFERASE CATALYTIC DOMAIN-CONTAINING PROTEIN"/>
    <property type="match status" value="1"/>
</dbReference>
<sequence>MKRINTVDIVRGIVMVIMALDHTRDLLHTPALTQDPTDLATTTAPIFLTRWITHLCAPTFVFLSGTSAYLSLQRRAGLRDGQSEARSFLRKRGLVLILLEVTVINFAFWTDIQFRSLMLQVIFAIGGGLVLLSWLSTLPARRLGIIGLSIIVLHGLLALLPAFTNPAAHLGWALLFRTEVFPVSANFMLLVAYPLIPWFGIMLVGFACGPMFTLPLDQRRKRLLYYGLLALGVFVVVRAINVYGSVPWSVQKDALFTFLSFMNVNKYPPSLLYTAVTLGVMFVMLWLADGVDNAFTRVMTVYGKVPLFYYILHWYLVKMAMIGMVLIQGFRLSDMPLGALSFGRPPGAGVSLPVVYAVWLGVVVLLYPLCRWYGRYKADHPEIGWLRYG</sequence>
<evidence type="ECO:0000256" key="1">
    <source>
        <dbReference type="SAM" id="Phobius"/>
    </source>
</evidence>
<reference evidence="3 4" key="1">
    <citation type="submission" date="2019-06" db="EMBL/GenBank/DDBJ databases">
        <title>Spirosoma utsteinense sp. nov. isolated from Antarctic ice-free soils.</title>
        <authorList>
            <person name="Tahon G."/>
        </authorList>
    </citation>
    <scope>NUCLEOTIDE SEQUENCE [LARGE SCALE GENOMIC DNA]</scope>
    <source>
        <strain evidence="3 4">LMG 31447</strain>
    </source>
</reference>
<feature type="transmembrane region" description="Helical" evidence="1">
    <location>
        <begin position="307"/>
        <end position="330"/>
    </location>
</feature>
<feature type="transmembrane region" description="Helical" evidence="1">
    <location>
        <begin position="224"/>
        <end position="250"/>
    </location>
</feature>
<dbReference type="Pfam" id="PF07786">
    <property type="entry name" value="HGSNAT_cat"/>
    <property type="match status" value="1"/>
</dbReference>
<protein>
    <submittedName>
        <fullName evidence="3">Membrane protein</fullName>
    </submittedName>
</protein>
<feature type="transmembrane region" description="Helical" evidence="1">
    <location>
        <begin position="93"/>
        <end position="110"/>
    </location>
</feature>
<evidence type="ECO:0000313" key="4">
    <source>
        <dbReference type="Proteomes" id="UP000700732"/>
    </source>
</evidence>
<keyword evidence="4" id="KW-1185">Reference proteome</keyword>
<feature type="domain" description="Heparan-alpha-glucosaminide N-acetyltransferase catalytic" evidence="2">
    <location>
        <begin position="3"/>
        <end position="219"/>
    </location>
</feature>
<dbReference type="InterPro" id="IPR012429">
    <property type="entry name" value="HGSNAT_cat"/>
</dbReference>
<keyword evidence="1" id="KW-0812">Transmembrane</keyword>
<dbReference type="RefSeq" id="WP_186740216.1">
    <property type="nucleotide sequence ID" value="NZ_VFIA01000038.1"/>
</dbReference>
<gene>
    <name evidence="3" type="ORF">FH603_4646</name>
</gene>
<feature type="transmembrane region" description="Helical" evidence="1">
    <location>
        <begin position="143"/>
        <end position="163"/>
    </location>
</feature>
<evidence type="ECO:0000259" key="2">
    <source>
        <dbReference type="Pfam" id="PF07786"/>
    </source>
</evidence>
<proteinExistence type="predicted"/>
<accession>A0ABR6WCU6</accession>
<dbReference type="EMBL" id="VFIA01000038">
    <property type="protein sequence ID" value="MBC3794119.1"/>
    <property type="molecule type" value="Genomic_DNA"/>
</dbReference>
<keyword evidence="1" id="KW-1133">Transmembrane helix</keyword>
<feature type="transmembrane region" description="Helical" evidence="1">
    <location>
        <begin position="183"/>
        <end position="212"/>
    </location>
</feature>
<dbReference type="Proteomes" id="UP000700732">
    <property type="component" value="Unassembled WGS sequence"/>
</dbReference>
<feature type="transmembrane region" description="Helical" evidence="1">
    <location>
        <begin position="350"/>
        <end position="370"/>
    </location>
</feature>
<evidence type="ECO:0000313" key="3">
    <source>
        <dbReference type="EMBL" id="MBC3794119.1"/>
    </source>
</evidence>
<keyword evidence="1" id="KW-0472">Membrane</keyword>
<feature type="transmembrane region" description="Helical" evidence="1">
    <location>
        <begin position="116"/>
        <end position="136"/>
    </location>
</feature>
<dbReference type="PANTHER" id="PTHR40407">
    <property type="entry name" value="MEMBRANE PROTEIN-LIKE PROTEIN"/>
    <property type="match status" value="1"/>
</dbReference>
<feature type="transmembrane region" description="Helical" evidence="1">
    <location>
        <begin position="51"/>
        <end position="72"/>
    </location>
</feature>
<organism evidence="3 4">
    <name type="scientific">Spirosoma utsteinense</name>
    <dbReference type="NCBI Taxonomy" id="2585773"/>
    <lineage>
        <taxon>Bacteria</taxon>
        <taxon>Pseudomonadati</taxon>
        <taxon>Bacteroidota</taxon>
        <taxon>Cytophagia</taxon>
        <taxon>Cytophagales</taxon>
        <taxon>Cytophagaceae</taxon>
        <taxon>Spirosoma</taxon>
    </lineage>
</organism>
<feature type="transmembrane region" description="Helical" evidence="1">
    <location>
        <begin position="270"/>
        <end position="287"/>
    </location>
</feature>